<accession>A0A2P2Q8N5</accession>
<evidence type="ECO:0000313" key="1">
    <source>
        <dbReference type="EMBL" id="MBX63355.1"/>
    </source>
</evidence>
<dbReference type="AlphaFoldDB" id="A0A2P2Q8N5"/>
<name>A0A2P2Q8N5_RHIMU</name>
<organism evidence="1">
    <name type="scientific">Rhizophora mucronata</name>
    <name type="common">Asiatic mangrove</name>
    <dbReference type="NCBI Taxonomy" id="61149"/>
    <lineage>
        <taxon>Eukaryota</taxon>
        <taxon>Viridiplantae</taxon>
        <taxon>Streptophyta</taxon>
        <taxon>Embryophyta</taxon>
        <taxon>Tracheophyta</taxon>
        <taxon>Spermatophyta</taxon>
        <taxon>Magnoliopsida</taxon>
        <taxon>eudicotyledons</taxon>
        <taxon>Gunneridae</taxon>
        <taxon>Pentapetalae</taxon>
        <taxon>rosids</taxon>
        <taxon>fabids</taxon>
        <taxon>Malpighiales</taxon>
        <taxon>Rhizophoraceae</taxon>
        <taxon>Rhizophora</taxon>
    </lineage>
</organism>
<protein>
    <submittedName>
        <fullName evidence="1">Uncharacterized protein</fullName>
    </submittedName>
</protein>
<reference evidence="1" key="1">
    <citation type="submission" date="2018-02" db="EMBL/GenBank/DDBJ databases">
        <title>Rhizophora mucronata_Transcriptome.</title>
        <authorList>
            <person name="Meera S.P."/>
            <person name="Sreeshan A."/>
            <person name="Augustine A."/>
        </authorList>
    </citation>
    <scope>NUCLEOTIDE SEQUENCE</scope>
    <source>
        <tissue evidence="1">Leaf</tissue>
    </source>
</reference>
<sequence>MSVGSYEAYLPNPVTDGVCCCSLFPHPLSLLQFS</sequence>
<dbReference type="EMBL" id="GGEC01082871">
    <property type="protein sequence ID" value="MBX63355.1"/>
    <property type="molecule type" value="Transcribed_RNA"/>
</dbReference>
<proteinExistence type="predicted"/>